<dbReference type="EMBL" id="JABBJH010000014">
    <property type="protein sequence ID" value="NMK39602.1"/>
    <property type="molecule type" value="Genomic_DNA"/>
</dbReference>
<dbReference type="OrthoDB" id="1624803at2"/>
<dbReference type="InterPro" id="IPR026870">
    <property type="entry name" value="Zinc_ribbon_dom"/>
</dbReference>
<keyword evidence="1" id="KW-0472">Membrane</keyword>
<dbReference type="RefSeq" id="WP_014015425.1">
    <property type="nucleotide sequence ID" value="NZ_AP031433.1"/>
</dbReference>
<evidence type="ECO:0000313" key="3">
    <source>
        <dbReference type="EMBL" id="AVO26960.1"/>
    </source>
</evidence>
<gene>
    <name evidence="3" type="ORF">C6Y28_04705</name>
    <name evidence="4" type="ORF">HG933_09510</name>
</gene>
<reference evidence="4 6" key="2">
    <citation type="submission" date="2020-04" db="EMBL/GenBank/DDBJ databases">
        <authorList>
            <person name="Hitch T.C.A."/>
            <person name="Wylensek D."/>
            <person name="Clavel T."/>
        </authorList>
    </citation>
    <scope>NUCLEOTIDE SEQUENCE [LARGE SCALE GENOMIC DNA]</scope>
    <source>
        <strain evidence="4 6">WCA-386-APC-2A</strain>
    </source>
</reference>
<feature type="transmembrane region" description="Helical" evidence="1">
    <location>
        <begin position="47"/>
        <end position="66"/>
    </location>
</feature>
<reference evidence="3 5" key="1">
    <citation type="journal article" date="2018" name="Genome Announc.">
        <title>Complete genomes of two Megasphaera elsdenii strains, NCIMB 702410 and ATCC 25940.</title>
        <authorList>
            <person name="Hatmaker E.A."/>
            <person name="O'Dell K."/>
            <person name="Riley L.A."/>
            <person name="Klingeman D.M."/>
            <person name="Guss A.M."/>
        </authorList>
    </citation>
    <scope>NUCLEOTIDE SEQUENCE [LARGE SCALE GENOMIC DNA]</scope>
    <source>
        <strain evidence="3 5">NCIMB702410</strain>
    </source>
</reference>
<dbReference type="AlphaFoldDB" id="A0A269TBQ0"/>
<evidence type="ECO:0000256" key="1">
    <source>
        <dbReference type="SAM" id="Phobius"/>
    </source>
</evidence>
<evidence type="ECO:0000259" key="2">
    <source>
        <dbReference type="Pfam" id="PF13240"/>
    </source>
</evidence>
<organism evidence="4 6">
    <name type="scientific">Megasphaera elsdenii</name>
    <dbReference type="NCBI Taxonomy" id="907"/>
    <lineage>
        <taxon>Bacteria</taxon>
        <taxon>Bacillati</taxon>
        <taxon>Bacillota</taxon>
        <taxon>Negativicutes</taxon>
        <taxon>Veillonellales</taxon>
        <taxon>Veillonellaceae</taxon>
        <taxon>Megasphaera</taxon>
    </lineage>
</organism>
<feature type="domain" description="Zinc-ribbon" evidence="2">
    <location>
        <begin position="3"/>
        <end position="23"/>
    </location>
</feature>
<accession>A0A269TBQ0</accession>
<proteinExistence type="predicted"/>
<keyword evidence="1" id="KW-0812">Transmembrane</keyword>
<protein>
    <submittedName>
        <fullName evidence="4">Zinc-ribbon domain-containing protein</fullName>
    </submittedName>
</protein>
<dbReference type="Pfam" id="PF13240">
    <property type="entry name" value="Zn_Ribbon_1"/>
    <property type="match status" value="1"/>
</dbReference>
<dbReference type="Proteomes" id="UP000238358">
    <property type="component" value="Chromosome"/>
</dbReference>
<evidence type="ECO:0000313" key="6">
    <source>
        <dbReference type="Proteomes" id="UP000536773"/>
    </source>
</evidence>
<evidence type="ECO:0000313" key="5">
    <source>
        <dbReference type="Proteomes" id="UP000238358"/>
    </source>
</evidence>
<sequence>MICPKCGTELRDGVLMCPICGTKQEVPPPVPPKNIQNNPKIFTKTRVISVIIVAAFIIIGLCKVFVFK</sequence>
<evidence type="ECO:0000313" key="4">
    <source>
        <dbReference type="EMBL" id="NMK39602.1"/>
    </source>
</evidence>
<dbReference type="EMBL" id="CP027569">
    <property type="protein sequence ID" value="AVO26960.1"/>
    <property type="molecule type" value="Genomic_DNA"/>
</dbReference>
<name>A0A269TBQ0_MEGEL</name>
<keyword evidence="1" id="KW-1133">Transmembrane helix</keyword>
<dbReference type="GeneID" id="97491400"/>
<dbReference type="Proteomes" id="UP000536773">
    <property type="component" value="Unassembled WGS sequence"/>
</dbReference>